<keyword evidence="1" id="KW-1133">Transmembrane helix</keyword>
<feature type="transmembrane region" description="Helical" evidence="1">
    <location>
        <begin position="63"/>
        <end position="82"/>
    </location>
</feature>
<protein>
    <submittedName>
        <fullName evidence="2">Uncharacterized protein</fullName>
    </submittedName>
</protein>
<reference evidence="2" key="1">
    <citation type="submission" date="2018-02" db="EMBL/GenBank/DDBJ databases">
        <authorList>
            <person name="Cohen D.B."/>
            <person name="Kent A.D."/>
        </authorList>
    </citation>
    <scope>NUCLEOTIDE SEQUENCE</scope>
</reference>
<sequence length="85" mass="9429">MCRTTFQFKKGKGEGARCATRQSARVAARPHGVAVEGTSFLFIRAYRKANTVFAEHGLASKTWIMFILLAPMLLNPLLIVPFSDD</sequence>
<gene>
    <name evidence="2" type="ORF">FSB_LOCUS31660</name>
</gene>
<name>A0A2N9GW91_FAGSY</name>
<keyword evidence="1" id="KW-0472">Membrane</keyword>
<keyword evidence="1" id="KW-0812">Transmembrane</keyword>
<evidence type="ECO:0000313" key="2">
    <source>
        <dbReference type="EMBL" id="SPD03778.1"/>
    </source>
</evidence>
<dbReference type="AlphaFoldDB" id="A0A2N9GW91"/>
<evidence type="ECO:0000256" key="1">
    <source>
        <dbReference type="SAM" id="Phobius"/>
    </source>
</evidence>
<dbReference type="EMBL" id="OIVN01002447">
    <property type="protein sequence ID" value="SPD03778.1"/>
    <property type="molecule type" value="Genomic_DNA"/>
</dbReference>
<organism evidence="2">
    <name type="scientific">Fagus sylvatica</name>
    <name type="common">Beechnut</name>
    <dbReference type="NCBI Taxonomy" id="28930"/>
    <lineage>
        <taxon>Eukaryota</taxon>
        <taxon>Viridiplantae</taxon>
        <taxon>Streptophyta</taxon>
        <taxon>Embryophyta</taxon>
        <taxon>Tracheophyta</taxon>
        <taxon>Spermatophyta</taxon>
        <taxon>Magnoliopsida</taxon>
        <taxon>eudicotyledons</taxon>
        <taxon>Gunneridae</taxon>
        <taxon>Pentapetalae</taxon>
        <taxon>rosids</taxon>
        <taxon>fabids</taxon>
        <taxon>Fagales</taxon>
        <taxon>Fagaceae</taxon>
        <taxon>Fagus</taxon>
    </lineage>
</organism>
<accession>A0A2N9GW91</accession>
<proteinExistence type="predicted"/>